<dbReference type="GO" id="GO:0008967">
    <property type="term" value="F:phosphoglycolate phosphatase activity"/>
    <property type="evidence" value="ECO:0007669"/>
    <property type="project" value="TreeGrafter"/>
</dbReference>
<sequence length="218" mass="25562">MNLPDWQQIDTVLLDMDGTLLDLHFDNYFWLDHLPGVYASHHGLSEEEALSELNKSFIGLRGTLDWYCLDYWTELTGLPIAELKRDVQDRIGFRPHVQDFLQRLQSMGKRRVIVTNAHRDSVNLKIQRTGLDQLVDRIISSHDYREPKESQAFWDHLQRDEGFDPERTLLIDDSQAVLESASRWGIRYLLTIFHPDSKKAPSRDSQFPGIDHFDELDW</sequence>
<dbReference type="PANTHER" id="PTHR43434">
    <property type="entry name" value="PHOSPHOGLYCOLATE PHOSPHATASE"/>
    <property type="match status" value="1"/>
</dbReference>
<dbReference type="Gene3D" id="3.40.50.1000">
    <property type="entry name" value="HAD superfamily/HAD-like"/>
    <property type="match status" value="1"/>
</dbReference>
<dbReference type="NCBIfam" id="TIGR01509">
    <property type="entry name" value="HAD-SF-IA-v3"/>
    <property type="match status" value="1"/>
</dbReference>
<protein>
    <submittedName>
        <fullName evidence="1">FIG001957: putative hydrolase</fullName>
    </submittedName>
</protein>
<dbReference type="SUPFAM" id="SSF56784">
    <property type="entry name" value="HAD-like"/>
    <property type="match status" value="1"/>
</dbReference>
<reference evidence="1" key="1">
    <citation type="submission" date="2015-10" db="EMBL/GenBank/DDBJ databases">
        <authorList>
            <person name="Gilbert D.G."/>
        </authorList>
    </citation>
    <scope>NUCLEOTIDE SEQUENCE</scope>
</reference>
<dbReference type="CDD" id="cd01427">
    <property type="entry name" value="HAD_like"/>
    <property type="match status" value="1"/>
</dbReference>
<dbReference type="GO" id="GO:0005829">
    <property type="term" value="C:cytosol"/>
    <property type="evidence" value="ECO:0007669"/>
    <property type="project" value="TreeGrafter"/>
</dbReference>
<accession>A0A170PM09</accession>
<dbReference type="InterPro" id="IPR006439">
    <property type="entry name" value="HAD-SF_hydro_IA"/>
</dbReference>
<dbReference type="AlphaFoldDB" id="A0A170PM09"/>
<dbReference type="Pfam" id="PF00702">
    <property type="entry name" value="Hydrolase"/>
    <property type="match status" value="1"/>
</dbReference>
<name>A0A170PM09_9ZZZZ</name>
<evidence type="ECO:0000313" key="1">
    <source>
        <dbReference type="EMBL" id="CUS42106.1"/>
    </source>
</evidence>
<dbReference type="SFLD" id="SFLDG01129">
    <property type="entry name" value="C1.5:_HAD__Beta-PGM__Phosphata"/>
    <property type="match status" value="1"/>
</dbReference>
<gene>
    <name evidence="1" type="ORF">MGWOODY_Tha1388</name>
</gene>
<dbReference type="GO" id="GO:0006281">
    <property type="term" value="P:DNA repair"/>
    <property type="evidence" value="ECO:0007669"/>
    <property type="project" value="TreeGrafter"/>
</dbReference>
<dbReference type="SFLD" id="SFLDS00003">
    <property type="entry name" value="Haloacid_Dehalogenase"/>
    <property type="match status" value="1"/>
</dbReference>
<dbReference type="InterPro" id="IPR050155">
    <property type="entry name" value="HAD-like_hydrolase_sf"/>
</dbReference>
<dbReference type="EMBL" id="CZQC01000061">
    <property type="protein sequence ID" value="CUS42106.1"/>
    <property type="molecule type" value="Genomic_DNA"/>
</dbReference>
<keyword evidence="1" id="KW-0378">Hydrolase</keyword>
<dbReference type="NCBIfam" id="NF011564">
    <property type="entry name" value="PRK14988.1"/>
    <property type="match status" value="1"/>
</dbReference>
<dbReference type="PANTHER" id="PTHR43434:SF3">
    <property type="entry name" value="GMP_IMP NUCLEOTIDASE YRFG"/>
    <property type="match status" value="1"/>
</dbReference>
<dbReference type="InterPro" id="IPR023214">
    <property type="entry name" value="HAD_sf"/>
</dbReference>
<proteinExistence type="predicted"/>
<dbReference type="InterPro" id="IPR036412">
    <property type="entry name" value="HAD-like_sf"/>
</dbReference>
<organism evidence="1">
    <name type="scientific">hydrothermal vent metagenome</name>
    <dbReference type="NCBI Taxonomy" id="652676"/>
    <lineage>
        <taxon>unclassified sequences</taxon>
        <taxon>metagenomes</taxon>
        <taxon>ecological metagenomes</taxon>
    </lineage>
</organism>